<evidence type="ECO:0000256" key="3">
    <source>
        <dbReference type="ARBA" id="ARBA00022475"/>
    </source>
</evidence>
<evidence type="ECO:0000256" key="5">
    <source>
        <dbReference type="ARBA" id="ARBA00022692"/>
    </source>
</evidence>
<evidence type="ECO:0000256" key="2">
    <source>
        <dbReference type="ARBA" id="ARBA00022448"/>
    </source>
</evidence>
<keyword evidence="5 8" id="KW-0812">Transmembrane</keyword>
<feature type="transmembrane region" description="Helical" evidence="8">
    <location>
        <begin position="395"/>
        <end position="415"/>
    </location>
</feature>
<accession>A0A7G5MWT8</accession>
<organism evidence="11 12">
    <name type="scientific">Blautia producta</name>
    <dbReference type="NCBI Taxonomy" id="33035"/>
    <lineage>
        <taxon>Bacteria</taxon>
        <taxon>Bacillati</taxon>
        <taxon>Bacillota</taxon>
        <taxon>Clostridia</taxon>
        <taxon>Lachnospirales</taxon>
        <taxon>Lachnospiraceae</taxon>
        <taxon>Blautia</taxon>
    </lineage>
</organism>
<evidence type="ECO:0000259" key="9">
    <source>
        <dbReference type="PROSITE" id="PS50883"/>
    </source>
</evidence>
<feature type="transmembrane region" description="Helical" evidence="8">
    <location>
        <begin position="191"/>
        <end position="212"/>
    </location>
</feature>
<evidence type="ECO:0000256" key="4">
    <source>
        <dbReference type="ARBA" id="ARBA00022597"/>
    </source>
</evidence>
<keyword evidence="2" id="KW-0813">Transport</keyword>
<feature type="domain" description="EAL" evidence="9">
    <location>
        <begin position="461"/>
        <end position="711"/>
    </location>
</feature>
<dbReference type="InterPro" id="IPR004501">
    <property type="entry name" value="PTS_EIIC_3"/>
</dbReference>
<dbReference type="InterPro" id="IPR035919">
    <property type="entry name" value="EAL_sf"/>
</dbReference>
<keyword evidence="6 8" id="KW-1133">Transmembrane helix</keyword>
<dbReference type="SUPFAM" id="SSF141868">
    <property type="entry name" value="EAL domain-like"/>
    <property type="match status" value="1"/>
</dbReference>
<dbReference type="InterPro" id="IPR001633">
    <property type="entry name" value="EAL_dom"/>
</dbReference>
<dbReference type="GO" id="GO:0005886">
    <property type="term" value="C:plasma membrane"/>
    <property type="evidence" value="ECO:0007669"/>
    <property type="project" value="UniProtKB-SubCell"/>
</dbReference>
<dbReference type="Pfam" id="PF00563">
    <property type="entry name" value="EAL"/>
    <property type="match status" value="1"/>
</dbReference>
<dbReference type="Pfam" id="PF02378">
    <property type="entry name" value="PTS_EIIC"/>
    <property type="match status" value="1"/>
</dbReference>
<feature type="transmembrane region" description="Helical" evidence="8">
    <location>
        <begin position="121"/>
        <end position="138"/>
    </location>
</feature>
<dbReference type="PANTHER" id="PTHR33989:SF4">
    <property type="entry name" value="PTS SYSTEM N,N'-DIACETYLCHITOBIOSE-SPECIFIC EIIC COMPONENT"/>
    <property type="match status" value="1"/>
</dbReference>
<reference evidence="11 12" key="1">
    <citation type="submission" date="2019-04" db="EMBL/GenBank/DDBJ databases">
        <authorList>
            <person name="Schori C."/>
            <person name="Ahrens C."/>
        </authorList>
    </citation>
    <scope>NUCLEOTIDE SEQUENCE [LARGE SCALE GENOMIC DNA]</scope>
    <source>
        <strain evidence="11 12">DSM 2950</strain>
    </source>
</reference>
<dbReference type="AlphaFoldDB" id="A0A7G5MWT8"/>
<proteinExistence type="predicted"/>
<dbReference type="GO" id="GO:0008982">
    <property type="term" value="F:protein-N(PI)-phosphohistidine-sugar phosphotransferase activity"/>
    <property type="evidence" value="ECO:0007669"/>
    <property type="project" value="InterPro"/>
</dbReference>
<dbReference type="Proteomes" id="UP000515789">
    <property type="component" value="Chromosome"/>
</dbReference>
<dbReference type="InterPro" id="IPR051088">
    <property type="entry name" value="PTS_Sugar-EIIC/EIIB"/>
</dbReference>
<dbReference type="CDD" id="cd01948">
    <property type="entry name" value="EAL"/>
    <property type="match status" value="1"/>
</dbReference>
<feature type="domain" description="PTS EIIC type-3" evidence="10">
    <location>
        <begin position="21"/>
        <end position="415"/>
    </location>
</feature>
<keyword evidence="4" id="KW-0762">Sugar transport</keyword>
<gene>
    <name evidence="11" type="ORF">E5259_16585</name>
</gene>
<dbReference type="PROSITE" id="PS50883">
    <property type="entry name" value="EAL"/>
    <property type="match status" value="1"/>
</dbReference>
<evidence type="ECO:0000313" key="11">
    <source>
        <dbReference type="EMBL" id="QMW79081.1"/>
    </source>
</evidence>
<dbReference type="SMART" id="SM00052">
    <property type="entry name" value="EAL"/>
    <property type="match status" value="1"/>
</dbReference>
<keyword evidence="3" id="KW-1003">Cell membrane</keyword>
<dbReference type="PROSITE" id="PS51105">
    <property type="entry name" value="PTS_EIIC_TYPE_3"/>
    <property type="match status" value="1"/>
</dbReference>
<comment type="subcellular location">
    <subcellularLocation>
        <location evidence="1">Cell membrane</location>
        <topology evidence="1">Multi-pass membrane protein</topology>
    </subcellularLocation>
</comment>
<evidence type="ECO:0000256" key="6">
    <source>
        <dbReference type="ARBA" id="ARBA00022989"/>
    </source>
</evidence>
<dbReference type="GO" id="GO:0009401">
    <property type="term" value="P:phosphoenolpyruvate-dependent sugar phosphotransferase system"/>
    <property type="evidence" value="ECO:0007669"/>
    <property type="project" value="InterPro"/>
</dbReference>
<protein>
    <submittedName>
        <fullName evidence="11">EAL domain-containing protein</fullName>
    </submittedName>
</protein>
<feature type="transmembrane region" description="Helical" evidence="8">
    <location>
        <begin position="150"/>
        <end position="170"/>
    </location>
</feature>
<dbReference type="PANTHER" id="PTHR33989">
    <property type="match status" value="1"/>
</dbReference>
<sequence length="720" mass="79533">MNAGICLVPVLYPADKRGHFMYGKVLKIIYRIENNSVISSIRKGFTLLIPALLVGAFALLFRSFPVPAFQTFIEKWAGGVLYQILSFLFDATVGFMSIYLVMSISYYYAAAMKDRDQFLQVMAMVVSAICFAVSFGASGGSMELSDLGTVGVFSAMFTAVAATRIFYFFCEKMSPAFRFRSAGSEVDYRNSLSTIYPLLLCTLIFVALNLLIKAVFKADNLNDLITNFIVDLFHNVNDGLGAGLLYVLVLDLLWAFGIHGGNALEQVSQTYLVPNDAVSGAVISKSFLDNFALIGGCGTSICLVTALLLFAGSRDNRQLARSAAPAVFFNINEILVYGLPIVLNPVMIIPFILTPLCSLLLAYGAAVSGFLPMVKGTVTWTTPVFFSGYLASGSWRGVAVQVVTVLVGTAIYAPFVKLSEQVRKHQAEMLQNELTEYLKEHQEAGTAVSLLGQRDSMGILARNMAAQLRIDVEEKNLNMGYQPQFNCEGEMTGAEALLRWRYMEEAVYPPLAVALSQEDGFFDRLTECVIETSMKACSALLELGSPVTVSANITAEQLNEPRFVEKVIRMAEVHRVAGHYCLEITEESAADRMEEIPHHISRLKAAGILAAVDDFSMGRTSLKYLQHNSFYAVKLDGSLVRGIVGNKRNQEIVSSIISLGRSLDFVVMAEYVETEEIRSLLQRLGCSLYQGYLYSPAVPLQRLEEMLRKQKGRRDEYDKR</sequence>
<feature type="transmembrane region" description="Helical" evidence="8">
    <location>
        <begin position="84"/>
        <end position="109"/>
    </location>
</feature>
<evidence type="ECO:0000256" key="1">
    <source>
        <dbReference type="ARBA" id="ARBA00004651"/>
    </source>
</evidence>
<feature type="transmembrane region" description="Helical" evidence="8">
    <location>
        <begin position="348"/>
        <end position="374"/>
    </location>
</feature>
<evidence type="ECO:0000256" key="8">
    <source>
        <dbReference type="SAM" id="Phobius"/>
    </source>
</evidence>
<evidence type="ECO:0000259" key="10">
    <source>
        <dbReference type="PROSITE" id="PS51105"/>
    </source>
</evidence>
<dbReference type="Gene3D" id="3.20.20.450">
    <property type="entry name" value="EAL domain"/>
    <property type="match status" value="1"/>
</dbReference>
<dbReference type="InterPro" id="IPR003352">
    <property type="entry name" value="PTS_EIIC"/>
</dbReference>
<feature type="transmembrane region" description="Helical" evidence="8">
    <location>
        <begin position="291"/>
        <end position="311"/>
    </location>
</feature>
<dbReference type="EMBL" id="CP039126">
    <property type="protein sequence ID" value="QMW79081.1"/>
    <property type="molecule type" value="Genomic_DNA"/>
</dbReference>
<feature type="transmembrane region" description="Helical" evidence="8">
    <location>
        <begin position="45"/>
        <end position="64"/>
    </location>
</feature>
<evidence type="ECO:0000313" key="12">
    <source>
        <dbReference type="Proteomes" id="UP000515789"/>
    </source>
</evidence>
<feature type="transmembrane region" description="Helical" evidence="8">
    <location>
        <begin position="323"/>
        <end position="342"/>
    </location>
</feature>
<keyword evidence="7 8" id="KW-0472">Membrane</keyword>
<evidence type="ECO:0000256" key="7">
    <source>
        <dbReference type="ARBA" id="ARBA00023136"/>
    </source>
</evidence>
<name>A0A7G5MWT8_9FIRM</name>